<evidence type="ECO:0000313" key="2">
    <source>
        <dbReference type="Proteomes" id="UP000054024"/>
    </source>
</evidence>
<accession>A0A117NU01</accession>
<evidence type="ECO:0000313" key="1">
    <source>
        <dbReference type="EMBL" id="KUM67406.1"/>
    </source>
</evidence>
<sequence length="84" mass="9323">MQAGDIGLQLAYLLVQRLDGRQQDAVGIDQRDAAAVGSEAEGRLPVPRRCRLATWSARSGVTVRMSRLRKQARMARDEDMAKAR</sequence>
<gene>
    <name evidence="1" type="ORF">AQI70_36230</name>
</gene>
<protein>
    <submittedName>
        <fullName evidence="1">Uncharacterized protein</fullName>
    </submittedName>
</protein>
<keyword evidence="2" id="KW-1185">Reference proteome</keyword>
<organism evidence="1 2">
    <name type="scientific">Streptomyces curacoi</name>
    <dbReference type="NCBI Taxonomy" id="146536"/>
    <lineage>
        <taxon>Bacteria</taxon>
        <taxon>Bacillati</taxon>
        <taxon>Actinomycetota</taxon>
        <taxon>Actinomycetes</taxon>
        <taxon>Kitasatosporales</taxon>
        <taxon>Streptomycetaceae</taxon>
        <taxon>Streptomyces</taxon>
    </lineage>
</organism>
<dbReference type="Proteomes" id="UP000054024">
    <property type="component" value="Unassembled WGS sequence"/>
</dbReference>
<reference evidence="1 2" key="1">
    <citation type="submission" date="2015-10" db="EMBL/GenBank/DDBJ databases">
        <title>Draft genome sequence of Streptomyces curacoi DSM 40107, type strain for the species Streptomyces curacoi.</title>
        <authorList>
            <person name="Ruckert C."/>
            <person name="Winkler A."/>
            <person name="Kalinowski J."/>
            <person name="Kampfer P."/>
            <person name="Glaeser S."/>
        </authorList>
    </citation>
    <scope>NUCLEOTIDE SEQUENCE [LARGE SCALE GENOMIC DNA]</scope>
    <source>
        <strain evidence="1 2">DSM 40107</strain>
    </source>
</reference>
<comment type="caution">
    <text evidence="1">The sequence shown here is derived from an EMBL/GenBank/DDBJ whole genome shotgun (WGS) entry which is preliminary data.</text>
</comment>
<proteinExistence type="predicted"/>
<dbReference type="EMBL" id="LMWJ01000036">
    <property type="protein sequence ID" value="KUM67406.1"/>
    <property type="molecule type" value="Genomic_DNA"/>
</dbReference>
<dbReference type="AlphaFoldDB" id="A0A117NU01"/>
<name>A0A117NU01_9ACTN</name>